<reference evidence="3 5" key="1">
    <citation type="submission" date="2015-04" db="EMBL/GenBank/DDBJ databases">
        <title>The draft genome sequence of Roseovarius indicus B108T.</title>
        <authorList>
            <person name="Li G."/>
            <person name="Lai Q."/>
            <person name="Shao Z."/>
            <person name="Yan P."/>
        </authorList>
    </citation>
    <scope>NUCLEOTIDE SEQUENCE [LARGE SCALE GENOMIC DNA]</scope>
    <source>
        <strain evidence="3 5">B108</strain>
    </source>
</reference>
<evidence type="ECO:0000256" key="1">
    <source>
        <dbReference type="SAM" id="Phobius"/>
    </source>
</evidence>
<keyword evidence="1" id="KW-0812">Transmembrane</keyword>
<reference evidence="4 6" key="2">
    <citation type="submission" date="2018-08" db="EMBL/GenBank/DDBJ databases">
        <title>Genetic Globetrotter - A new plasmid hitch-hiking vast phylogenetic and geographic distances.</title>
        <authorList>
            <person name="Vollmers J."/>
            <person name="Petersen J."/>
        </authorList>
    </citation>
    <scope>NUCLEOTIDE SEQUENCE [LARGE SCALE GENOMIC DNA]</scope>
    <source>
        <strain evidence="4 6">DSM 26383</strain>
        <plasmid evidence="6">pridsm_02</plasmid>
        <plasmid evidence="4">pRIdsm_02</plasmid>
    </source>
</reference>
<dbReference type="OrthoDB" id="5148831at2"/>
<feature type="transmembrane region" description="Helical" evidence="1">
    <location>
        <begin position="33"/>
        <end position="52"/>
    </location>
</feature>
<dbReference type="InterPro" id="IPR037185">
    <property type="entry name" value="EmrE-like"/>
</dbReference>
<gene>
    <name evidence="4" type="ORF">RIdsm_05816</name>
    <name evidence="3" type="ORF">XM52_26665</name>
</gene>
<keyword evidence="4" id="KW-0614">Plasmid</keyword>
<evidence type="ECO:0000313" key="3">
    <source>
        <dbReference type="EMBL" id="KRS14852.1"/>
    </source>
</evidence>
<evidence type="ECO:0000259" key="2">
    <source>
        <dbReference type="Pfam" id="PF00892"/>
    </source>
</evidence>
<feature type="transmembrane region" description="Helical" evidence="1">
    <location>
        <begin position="270"/>
        <end position="289"/>
    </location>
</feature>
<dbReference type="STRING" id="540747.SAMN04488031_11774"/>
<dbReference type="EMBL" id="LAXI01000032">
    <property type="protein sequence ID" value="KRS14852.1"/>
    <property type="molecule type" value="Genomic_DNA"/>
</dbReference>
<feature type="transmembrane region" description="Helical" evidence="1">
    <location>
        <begin position="90"/>
        <end position="112"/>
    </location>
</feature>
<accession>A0A0T5P159</accession>
<feature type="transmembrane region" description="Helical" evidence="1">
    <location>
        <begin position="117"/>
        <end position="134"/>
    </location>
</feature>
<protein>
    <submittedName>
        <fullName evidence="4">Carboxylate/amino acid/amine transporter</fullName>
    </submittedName>
    <submittedName>
        <fullName evidence="3">Membrane protein</fullName>
    </submittedName>
</protein>
<dbReference type="AlphaFoldDB" id="A0A0T5P159"/>
<evidence type="ECO:0000313" key="4">
    <source>
        <dbReference type="EMBL" id="QEW29970.1"/>
    </source>
</evidence>
<keyword evidence="1" id="KW-1133">Transmembrane helix</keyword>
<feature type="transmembrane region" description="Helical" evidence="1">
    <location>
        <begin position="140"/>
        <end position="162"/>
    </location>
</feature>
<dbReference type="GO" id="GO:0016020">
    <property type="term" value="C:membrane"/>
    <property type="evidence" value="ECO:0007669"/>
    <property type="project" value="InterPro"/>
</dbReference>
<sequence length="305" mass="32324">MKTILLLLLITLSEATIGVFVKLTDGRIPIQTLNFYAILTAAAFLILALPVATGRPIRLPWGNLKDTIVIGVLIATQISVFNYAMTLVPIANAVIFWSVAPFFTFIFSAIFLGEKAGLGHVLVFGIAIVGIVLAKPLSGGYMFGNLVALTDGAIYAAMITYMRYEGKSETGNDIAWSMLTAAVVLSPALLIYGTGEVLGTSENEKLGIIVPAGVWALALGLVSTGFAYFGISIVLKTLNANVYSLVDIIVSPVVASTLGFLVFAEVPAKGMIYGGGLLLLAGFLLTWMMTRERPDIAAHPCQCLG</sequence>
<keyword evidence="5" id="KW-1185">Reference proteome</keyword>
<dbReference type="SUPFAM" id="SSF103481">
    <property type="entry name" value="Multidrug resistance efflux transporter EmrE"/>
    <property type="match status" value="1"/>
</dbReference>
<feature type="transmembrane region" description="Helical" evidence="1">
    <location>
        <begin position="242"/>
        <end position="264"/>
    </location>
</feature>
<dbReference type="RefSeq" id="WP_057821352.1">
    <property type="nucleotide sequence ID" value="NZ_CP031600.1"/>
</dbReference>
<feature type="domain" description="EamA" evidence="2">
    <location>
        <begin position="143"/>
        <end position="286"/>
    </location>
</feature>
<dbReference type="EMBL" id="CP031600">
    <property type="protein sequence ID" value="QEW29970.1"/>
    <property type="molecule type" value="Genomic_DNA"/>
</dbReference>
<name>A0A0T5P159_9RHOB</name>
<keyword evidence="1" id="KW-0472">Membrane</keyword>
<feature type="domain" description="EamA" evidence="2">
    <location>
        <begin position="2"/>
        <end position="133"/>
    </location>
</feature>
<feature type="transmembrane region" description="Helical" evidence="1">
    <location>
        <begin position="174"/>
        <end position="192"/>
    </location>
</feature>
<dbReference type="Pfam" id="PF00892">
    <property type="entry name" value="EamA"/>
    <property type="match status" value="2"/>
</dbReference>
<evidence type="ECO:0000313" key="5">
    <source>
        <dbReference type="Proteomes" id="UP000051401"/>
    </source>
</evidence>
<dbReference type="Proteomes" id="UP000051401">
    <property type="component" value="Unassembled WGS sequence"/>
</dbReference>
<proteinExistence type="predicted"/>
<dbReference type="KEGG" id="rid:RIdsm_05816"/>
<geneLocation type="plasmid" evidence="6">
    <name>pridsm_02</name>
</geneLocation>
<dbReference type="InterPro" id="IPR000620">
    <property type="entry name" value="EamA_dom"/>
</dbReference>
<organism evidence="3 5">
    <name type="scientific">Roseovarius indicus</name>
    <dbReference type="NCBI Taxonomy" id="540747"/>
    <lineage>
        <taxon>Bacteria</taxon>
        <taxon>Pseudomonadati</taxon>
        <taxon>Pseudomonadota</taxon>
        <taxon>Alphaproteobacteria</taxon>
        <taxon>Rhodobacterales</taxon>
        <taxon>Roseobacteraceae</taxon>
        <taxon>Roseovarius</taxon>
    </lineage>
</organism>
<dbReference type="PATRIC" id="fig|540747.5.peg.4097"/>
<dbReference type="PANTHER" id="PTHR22911">
    <property type="entry name" value="ACYL-MALONYL CONDENSING ENZYME-RELATED"/>
    <property type="match status" value="1"/>
</dbReference>
<geneLocation type="plasmid" evidence="4">
    <name>pRIdsm_02</name>
</geneLocation>
<evidence type="ECO:0000313" key="6">
    <source>
        <dbReference type="Proteomes" id="UP000325785"/>
    </source>
</evidence>
<feature type="transmembrane region" description="Helical" evidence="1">
    <location>
        <begin position="212"/>
        <end position="235"/>
    </location>
</feature>
<dbReference type="Proteomes" id="UP000325785">
    <property type="component" value="Plasmid pRIdsm_02"/>
</dbReference>